<dbReference type="Gene3D" id="3.40.30.10">
    <property type="entry name" value="Glutaredoxin"/>
    <property type="match status" value="1"/>
</dbReference>
<organism evidence="3 4">
    <name type="scientific">Coemansia interrupta</name>
    <dbReference type="NCBI Taxonomy" id="1126814"/>
    <lineage>
        <taxon>Eukaryota</taxon>
        <taxon>Fungi</taxon>
        <taxon>Fungi incertae sedis</taxon>
        <taxon>Zoopagomycota</taxon>
        <taxon>Kickxellomycotina</taxon>
        <taxon>Kickxellomycetes</taxon>
        <taxon>Kickxellales</taxon>
        <taxon>Kickxellaceae</taxon>
        <taxon>Coemansia</taxon>
    </lineage>
</organism>
<dbReference type="InterPro" id="IPR006993">
    <property type="entry name" value="Glut_rich_SH3-bd"/>
</dbReference>
<proteinExistence type="inferred from homology"/>
<evidence type="ECO:0008006" key="5">
    <source>
        <dbReference type="Google" id="ProtNLM"/>
    </source>
</evidence>
<dbReference type="OrthoDB" id="9932926at2759"/>
<dbReference type="PANTHER" id="PTHR12232">
    <property type="entry name" value="SH3 DOMAIN-BINDING GLUTAMIC ACID-RICH-LIKE PROTEIN"/>
    <property type="match status" value="1"/>
</dbReference>
<sequence>MDVVTEDRVEADADIASRVDAAEASKVNAAVDADAVAKVDDASGSRNLANAENEQESADKKQDESESPTKDDDTPDDEPASASEDKEQDEKAGDESDVAAVEEIEKPRVQIYGSTVSGNRTYKKQARDLFAMLEANEIDFEFICLAVDESAKKYVRRKALGNMTIPQVYVDGEFKGFYEDAFQANENDELYEWLGLDEEPFEY</sequence>
<reference evidence="3" key="1">
    <citation type="submission" date="2022-07" db="EMBL/GenBank/DDBJ databases">
        <title>Phylogenomic reconstructions and comparative analyses of Kickxellomycotina fungi.</title>
        <authorList>
            <person name="Reynolds N.K."/>
            <person name="Stajich J.E."/>
            <person name="Barry K."/>
            <person name="Grigoriev I.V."/>
            <person name="Crous P."/>
            <person name="Smith M.E."/>
        </authorList>
    </citation>
    <scope>NUCLEOTIDE SEQUENCE</scope>
    <source>
        <strain evidence="3">BCRC 34489</strain>
    </source>
</reference>
<evidence type="ECO:0000313" key="4">
    <source>
        <dbReference type="Proteomes" id="UP001140172"/>
    </source>
</evidence>
<dbReference type="PANTHER" id="PTHR12232:SF0">
    <property type="entry name" value="THIOREDOXIN DOMAIN-CONTAINING PROTEIN"/>
    <property type="match status" value="1"/>
</dbReference>
<comment type="similarity">
    <text evidence="1">Belongs to the SH3BGR family.</text>
</comment>
<accession>A0A9W8LHR0</accession>
<dbReference type="SUPFAM" id="SSF52833">
    <property type="entry name" value="Thioredoxin-like"/>
    <property type="match status" value="1"/>
</dbReference>
<dbReference type="GO" id="GO:0005737">
    <property type="term" value="C:cytoplasm"/>
    <property type="evidence" value="ECO:0007669"/>
    <property type="project" value="TreeGrafter"/>
</dbReference>
<dbReference type="InterPro" id="IPR036249">
    <property type="entry name" value="Thioredoxin-like_sf"/>
</dbReference>
<feature type="compositionally biased region" description="Basic and acidic residues" evidence="2">
    <location>
        <begin position="83"/>
        <end position="94"/>
    </location>
</feature>
<evidence type="ECO:0000313" key="3">
    <source>
        <dbReference type="EMBL" id="KAJ2782184.1"/>
    </source>
</evidence>
<feature type="region of interest" description="Disordered" evidence="2">
    <location>
        <begin position="37"/>
        <end position="104"/>
    </location>
</feature>
<dbReference type="EMBL" id="JANBUM010000183">
    <property type="protein sequence ID" value="KAJ2782184.1"/>
    <property type="molecule type" value="Genomic_DNA"/>
</dbReference>
<keyword evidence="4" id="KW-1185">Reference proteome</keyword>
<feature type="compositionally biased region" description="Basic and acidic residues" evidence="2">
    <location>
        <begin position="57"/>
        <end position="72"/>
    </location>
</feature>
<comment type="caution">
    <text evidence="3">The sequence shown here is derived from an EMBL/GenBank/DDBJ whole genome shotgun (WGS) entry which is preliminary data.</text>
</comment>
<dbReference type="Pfam" id="PF04908">
    <property type="entry name" value="SH3BGR"/>
    <property type="match status" value="1"/>
</dbReference>
<protein>
    <recommendedName>
        <fullName evidence="5">Glutaredoxin domain-containing protein</fullName>
    </recommendedName>
</protein>
<evidence type="ECO:0000256" key="1">
    <source>
        <dbReference type="ARBA" id="ARBA00007764"/>
    </source>
</evidence>
<dbReference type="Proteomes" id="UP001140172">
    <property type="component" value="Unassembled WGS sequence"/>
</dbReference>
<evidence type="ECO:0000256" key="2">
    <source>
        <dbReference type="SAM" id="MobiDB-lite"/>
    </source>
</evidence>
<name>A0A9W8LHR0_9FUNG</name>
<dbReference type="PROSITE" id="PS51354">
    <property type="entry name" value="GLUTAREDOXIN_2"/>
    <property type="match status" value="1"/>
</dbReference>
<gene>
    <name evidence="3" type="ORF">GGI15_002982</name>
</gene>
<dbReference type="AlphaFoldDB" id="A0A9W8LHR0"/>
<dbReference type="InterPro" id="IPR051033">
    <property type="entry name" value="SH3BGR"/>
</dbReference>